<dbReference type="Gene3D" id="1.10.10.1150">
    <property type="entry name" value="Coenzyme PQQ synthesis protein D (PqqD)"/>
    <property type="match status" value="1"/>
</dbReference>
<reference evidence="1" key="1">
    <citation type="submission" date="2011-09" db="EMBL/GenBank/DDBJ databases">
        <title>The permanent draft genome of Mucilaginibacter paludis DSM 18603.</title>
        <authorList>
            <consortium name="US DOE Joint Genome Institute (JGI-PGF)"/>
            <person name="Lucas S."/>
            <person name="Han J."/>
            <person name="Lapidus A."/>
            <person name="Bruce D."/>
            <person name="Goodwin L."/>
            <person name="Pitluck S."/>
            <person name="Peters L."/>
            <person name="Kyrpides N."/>
            <person name="Mavromatis K."/>
            <person name="Ivanova N."/>
            <person name="Mikhailova N."/>
            <person name="Held B."/>
            <person name="Detter J.C."/>
            <person name="Tapia R."/>
            <person name="Han C."/>
            <person name="Land M."/>
            <person name="Hauser L."/>
            <person name="Markowitz V."/>
            <person name="Cheng J.-F."/>
            <person name="Hugenholtz P."/>
            <person name="Woyke T."/>
            <person name="Wu D."/>
            <person name="Tindall B."/>
            <person name="Brambilla E."/>
            <person name="Klenk H.-P."/>
            <person name="Eisen J.A."/>
        </authorList>
    </citation>
    <scope>NUCLEOTIDE SEQUENCE [LARGE SCALE GENOMIC DNA]</scope>
    <source>
        <strain evidence="1">DSM 18603</strain>
    </source>
</reference>
<dbReference type="RefSeq" id="WP_008508509.1">
    <property type="nucleotide sequence ID" value="NZ_CM001403.1"/>
</dbReference>
<protein>
    <recommendedName>
        <fullName evidence="3">Coenzyme PQQ synthesis protein D (PqqD)</fullName>
    </recommendedName>
</protein>
<dbReference type="eggNOG" id="ENOG50313UC">
    <property type="taxonomic scope" value="Bacteria"/>
</dbReference>
<dbReference type="InterPro" id="IPR008792">
    <property type="entry name" value="PQQD"/>
</dbReference>
<dbReference type="Pfam" id="PF05402">
    <property type="entry name" value="PqqD"/>
    <property type="match status" value="1"/>
</dbReference>
<sequence length="93" mass="10429">MVNLQSILKRNDANFLASELGNETVIMDINTGDYLGLNEVSTDIWKMLQQPLAANDVVDNLLALYNVSRGECEKQTLAFLNQMLEQHMISISV</sequence>
<accession>H1Y2A9</accession>
<dbReference type="InterPro" id="IPR041881">
    <property type="entry name" value="PqqD_sf"/>
</dbReference>
<keyword evidence="2" id="KW-1185">Reference proteome</keyword>
<evidence type="ECO:0008006" key="3">
    <source>
        <dbReference type="Google" id="ProtNLM"/>
    </source>
</evidence>
<dbReference type="Proteomes" id="UP000002774">
    <property type="component" value="Chromosome"/>
</dbReference>
<dbReference type="EMBL" id="CM001403">
    <property type="protein sequence ID" value="EHQ27889.1"/>
    <property type="molecule type" value="Genomic_DNA"/>
</dbReference>
<dbReference type="STRING" id="714943.Mucpa_3791"/>
<dbReference type="HOGENOM" id="CLU_159325_2_3_10"/>
<proteinExistence type="predicted"/>
<dbReference type="OrthoDB" id="1495225at2"/>
<name>H1Y2A9_9SPHI</name>
<evidence type="ECO:0000313" key="2">
    <source>
        <dbReference type="Proteomes" id="UP000002774"/>
    </source>
</evidence>
<organism evidence="1 2">
    <name type="scientific">Mucilaginibacter paludis DSM 18603</name>
    <dbReference type="NCBI Taxonomy" id="714943"/>
    <lineage>
        <taxon>Bacteria</taxon>
        <taxon>Pseudomonadati</taxon>
        <taxon>Bacteroidota</taxon>
        <taxon>Sphingobacteriia</taxon>
        <taxon>Sphingobacteriales</taxon>
        <taxon>Sphingobacteriaceae</taxon>
        <taxon>Mucilaginibacter</taxon>
    </lineage>
</organism>
<dbReference type="AlphaFoldDB" id="H1Y2A9"/>
<gene>
    <name evidence="1" type="ORF">Mucpa_3791</name>
</gene>
<evidence type="ECO:0000313" key="1">
    <source>
        <dbReference type="EMBL" id="EHQ27889.1"/>
    </source>
</evidence>